<dbReference type="EMBL" id="JROU02000621">
    <property type="protein sequence ID" value="OEH78782.1"/>
    <property type="molecule type" value="Genomic_DNA"/>
</dbReference>
<gene>
    <name evidence="1" type="ORF">cyc_00189</name>
</gene>
<accession>A0A1D3D5Q1</accession>
<sequence>MAEFHPDCCSIEAQDTCTGQPTAPQQHGFTASSLENKQPSGVQADTLAASTGPSRIISRGCEQTTAVSIGAALPDVKDSAPDAKPCSVQTAIANPHRNPKALDSASSPLKSEASKRSPMARPGTSEYDDNTAAAHGLDPPVQTDPQPRESSECQTTSAAVNTVEKAPVASCDPLAKQESRVSQLRAKFERQRQSMTESEVHPLQERTPSLANPRNRRQSECTRPSSPHSSATVIRPSQSVREIKSRFEVHEQAQHPAETIISTSTSKGTPPLARRISEATLVQLDTLDIAARYGKTYKSKRRPSSNAQDSCSEETACFVPNTDAAELGSPATSEWTAQKLAQLEISENTRQGVGESETSAQRDTLTPGRGDENDASPSAGSGMCEALGEGGTESADTDGTDGGPSGAAVAATDTRTGETDDPLTSVCGHPSPQIERLAALVAAQAKNYGKRLPRRLLTRQDTDET</sequence>
<evidence type="ECO:0000313" key="2">
    <source>
        <dbReference type="Proteomes" id="UP000095192"/>
    </source>
</evidence>
<dbReference type="OrthoDB" id="349210at2759"/>
<keyword evidence="2" id="KW-1185">Reference proteome</keyword>
<dbReference type="GeneID" id="34617398"/>
<name>A0A1D3D5Q1_9EIME</name>
<reference evidence="1 2" key="1">
    <citation type="journal article" date="2016" name="BMC Genomics">
        <title>Comparative genomics reveals Cyclospora cayetanensis possesses coccidia-like metabolism and invasion components but unique surface antigens.</title>
        <authorList>
            <person name="Liu S."/>
            <person name="Wang L."/>
            <person name="Zheng H."/>
            <person name="Xu Z."/>
            <person name="Roellig D.M."/>
            <person name="Li N."/>
            <person name="Frace M.A."/>
            <person name="Tang K."/>
            <person name="Arrowood M.J."/>
            <person name="Moss D.M."/>
            <person name="Zhang L."/>
            <person name="Feng Y."/>
            <person name="Xiao L."/>
        </authorList>
    </citation>
    <scope>NUCLEOTIDE SEQUENCE [LARGE SCALE GENOMIC DNA]</scope>
    <source>
        <strain evidence="1 2">CHN_HEN01</strain>
    </source>
</reference>
<comment type="caution">
    <text evidence="1">The sequence shown here is derived from an EMBL/GenBank/DDBJ whole genome shotgun (WGS) entry which is preliminary data.</text>
</comment>
<organism evidence="1 2">
    <name type="scientific">Cyclospora cayetanensis</name>
    <dbReference type="NCBI Taxonomy" id="88456"/>
    <lineage>
        <taxon>Eukaryota</taxon>
        <taxon>Sar</taxon>
        <taxon>Alveolata</taxon>
        <taxon>Apicomplexa</taxon>
        <taxon>Conoidasida</taxon>
        <taxon>Coccidia</taxon>
        <taxon>Eucoccidiorida</taxon>
        <taxon>Eimeriorina</taxon>
        <taxon>Eimeriidae</taxon>
        <taxon>Cyclospora</taxon>
    </lineage>
</organism>
<dbReference type="VEuPathDB" id="ToxoDB:LOC34617398"/>
<proteinExistence type="predicted"/>
<dbReference type="VEuPathDB" id="ToxoDB:cyc_00189"/>
<evidence type="ECO:0000313" key="1">
    <source>
        <dbReference type="EMBL" id="OEH78782.1"/>
    </source>
</evidence>
<dbReference type="AlphaFoldDB" id="A0A1D3D5Q1"/>
<protein>
    <submittedName>
        <fullName evidence="1">Uncharacterized protein</fullName>
    </submittedName>
</protein>
<dbReference type="Proteomes" id="UP000095192">
    <property type="component" value="Unassembled WGS sequence"/>
</dbReference>